<protein>
    <submittedName>
        <fullName evidence="1">9528_t:CDS:1</fullName>
    </submittedName>
</protein>
<evidence type="ECO:0000313" key="1">
    <source>
        <dbReference type="EMBL" id="CAG8464174.1"/>
    </source>
</evidence>
<sequence>MSFVQVFFFLNANITDNSKDGFEYESLVSVSLSDSVDKSESCSHLSKRMRSNSPDDLVSTEYLECRTHNFKNNKVSDFHGEESSELSKKKVMHRKDKECADCFLCSSLRSYSLNIDTAKENK</sequence>
<accession>A0A9N8Z059</accession>
<gene>
    <name evidence="1" type="ORF">RFULGI_LOCUS817</name>
</gene>
<dbReference type="EMBL" id="CAJVPZ010000406">
    <property type="protein sequence ID" value="CAG8464174.1"/>
    <property type="molecule type" value="Genomic_DNA"/>
</dbReference>
<dbReference type="Proteomes" id="UP000789396">
    <property type="component" value="Unassembled WGS sequence"/>
</dbReference>
<evidence type="ECO:0000313" key="2">
    <source>
        <dbReference type="Proteomes" id="UP000789396"/>
    </source>
</evidence>
<reference evidence="1" key="1">
    <citation type="submission" date="2021-06" db="EMBL/GenBank/DDBJ databases">
        <authorList>
            <person name="Kallberg Y."/>
            <person name="Tangrot J."/>
            <person name="Rosling A."/>
        </authorList>
    </citation>
    <scope>NUCLEOTIDE SEQUENCE</scope>
    <source>
        <strain evidence="1">IN212</strain>
    </source>
</reference>
<keyword evidence="2" id="KW-1185">Reference proteome</keyword>
<proteinExistence type="predicted"/>
<dbReference type="AlphaFoldDB" id="A0A9N8Z059"/>
<comment type="caution">
    <text evidence="1">The sequence shown here is derived from an EMBL/GenBank/DDBJ whole genome shotgun (WGS) entry which is preliminary data.</text>
</comment>
<name>A0A9N8Z059_9GLOM</name>
<organism evidence="1 2">
    <name type="scientific">Racocetra fulgida</name>
    <dbReference type="NCBI Taxonomy" id="60492"/>
    <lineage>
        <taxon>Eukaryota</taxon>
        <taxon>Fungi</taxon>
        <taxon>Fungi incertae sedis</taxon>
        <taxon>Mucoromycota</taxon>
        <taxon>Glomeromycotina</taxon>
        <taxon>Glomeromycetes</taxon>
        <taxon>Diversisporales</taxon>
        <taxon>Gigasporaceae</taxon>
        <taxon>Racocetra</taxon>
    </lineage>
</organism>